<dbReference type="Proteomes" id="UP000517523">
    <property type="component" value="Unassembled WGS sequence"/>
</dbReference>
<evidence type="ECO:0000256" key="1">
    <source>
        <dbReference type="SAM" id="MobiDB-lite"/>
    </source>
</evidence>
<dbReference type="AlphaFoldDB" id="A0A839TV92"/>
<sequence>MTEDMNNEAGRQPESAADPRMLEGGGRWERGDRRGGGRGHGHHDHGRRGKREHHGDDEGSRSFQSAQTFRRGRVLMFLERMQVMRSTLMQQLSQPEFQPIQQVITGELKAVDQMIQEYIHTFELREMGDGEVPGSSPGGQAQAADSDTK</sequence>
<protein>
    <submittedName>
        <fullName evidence="2">Uncharacterized protein</fullName>
    </submittedName>
</protein>
<accession>A0A839TV92</accession>
<feature type="compositionally biased region" description="Basic residues" evidence="1">
    <location>
        <begin position="36"/>
        <end position="52"/>
    </location>
</feature>
<evidence type="ECO:0000313" key="2">
    <source>
        <dbReference type="EMBL" id="MBB3130765.1"/>
    </source>
</evidence>
<dbReference type="RefSeq" id="WP_183584896.1">
    <property type="nucleotide sequence ID" value="NZ_JACHXJ010000005.1"/>
</dbReference>
<feature type="region of interest" description="Disordered" evidence="1">
    <location>
        <begin position="127"/>
        <end position="149"/>
    </location>
</feature>
<organism evidence="2 3">
    <name type="scientific">Paenibacillus rhizosphaerae</name>
    <dbReference type="NCBI Taxonomy" id="297318"/>
    <lineage>
        <taxon>Bacteria</taxon>
        <taxon>Bacillati</taxon>
        <taxon>Bacillota</taxon>
        <taxon>Bacilli</taxon>
        <taxon>Bacillales</taxon>
        <taxon>Paenibacillaceae</taxon>
        <taxon>Paenibacillus</taxon>
    </lineage>
</organism>
<name>A0A839TV92_9BACL</name>
<proteinExistence type="predicted"/>
<feature type="compositionally biased region" description="Basic and acidic residues" evidence="1">
    <location>
        <begin position="26"/>
        <end position="35"/>
    </location>
</feature>
<gene>
    <name evidence="2" type="ORF">FHS19_005484</name>
</gene>
<feature type="region of interest" description="Disordered" evidence="1">
    <location>
        <begin position="1"/>
        <end position="69"/>
    </location>
</feature>
<dbReference type="EMBL" id="JACHXJ010000005">
    <property type="protein sequence ID" value="MBB3130765.1"/>
    <property type="molecule type" value="Genomic_DNA"/>
</dbReference>
<reference evidence="2 3" key="1">
    <citation type="submission" date="2020-08" db="EMBL/GenBank/DDBJ databases">
        <title>Genomic Encyclopedia of Type Strains, Phase III (KMG-III): the genomes of soil and plant-associated and newly described type strains.</title>
        <authorList>
            <person name="Whitman W."/>
        </authorList>
    </citation>
    <scope>NUCLEOTIDE SEQUENCE [LARGE SCALE GENOMIC DNA]</scope>
    <source>
        <strain evidence="2 3">CECT 5831</strain>
    </source>
</reference>
<evidence type="ECO:0000313" key="3">
    <source>
        <dbReference type="Proteomes" id="UP000517523"/>
    </source>
</evidence>
<comment type="caution">
    <text evidence="2">The sequence shown here is derived from an EMBL/GenBank/DDBJ whole genome shotgun (WGS) entry which is preliminary data.</text>
</comment>